<evidence type="ECO:0000313" key="6">
    <source>
        <dbReference type="Proteomes" id="UP001189429"/>
    </source>
</evidence>
<name>A0ABN9U4R8_9DINO</name>
<keyword evidence="1" id="KW-0256">Endoplasmic reticulum</keyword>
<reference evidence="5" key="1">
    <citation type="submission" date="2023-10" db="EMBL/GenBank/DDBJ databases">
        <authorList>
            <person name="Chen Y."/>
            <person name="Shah S."/>
            <person name="Dougan E. K."/>
            <person name="Thang M."/>
            <person name="Chan C."/>
        </authorList>
    </citation>
    <scope>NUCLEOTIDE SEQUENCE [LARGE SCALE GENOMIC DNA]</scope>
</reference>
<dbReference type="Pfam" id="PF07912">
    <property type="entry name" value="ERp29_N"/>
    <property type="match status" value="1"/>
</dbReference>
<dbReference type="InterPro" id="IPR011679">
    <property type="entry name" value="ERp29_C"/>
</dbReference>
<dbReference type="Pfam" id="PF07749">
    <property type="entry name" value="ERp29"/>
    <property type="match status" value="1"/>
</dbReference>
<keyword evidence="6" id="KW-1185">Reference proteome</keyword>
<dbReference type="EMBL" id="CAUYUJ010015433">
    <property type="protein sequence ID" value="CAK0853872.1"/>
    <property type="molecule type" value="Genomic_DNA"/>
</dbReference>
<organism evidence="5 6">
    <name type="scientific">Prorocentrum cordatum</name>
    <dbReference type="NCBI Taxonomy" id="2364126"/>
    <lineage>
        <taxon>Eukaryota</taxon>
        <taxon>Sar</taxon>
        <taxon>Alveolata</taxon>
        <taxon>Dinophyceae</taxon>
        <taxon>Prorocentrales</taxon>
        <taxon>Prorocentraceae</taxon>
        <taxon>Prorocentrum</taxon>
    </lineage>
</organism>
<dbReference type="InterPro" id="IPR012883">
    <property type="entry name" value="ERp29_N"/>
</dbReference>
<evidence type="ECO:0008006" key="7">
    <source>
        <dbReference type="Google" id="ProtNLM"/>
    </source>
</evidence>
<feature type="domain" description="ERp29 N-terminal" evidence="4">
    <location>
        <begin position="23"/>
        <end position="136"/>
    </location>
</feature>
<dbReference type="Proteomes" id="UP001189429">
    <property type="component" value="Unassembled WGS sequence"/>
</dbReference>
<dbReference type="InterPro" id="IPR036249">
    <property type="entry name" value="Thioredoxin-like_sf"/>
</dbReference>
<accession>A0ABN9U4R8</accession>
<dbReference type="Gene3D" id="3.40.30.10">
    <property type="entry name" value="Glutaredoxin"/>
    <property type="match status" value="1"/>
</dbReference>
<evidence type="ECO:0000313" key="5">
    <source>
        <dbReference type="EMBL" id="CAK0853872.1"/>
    </source>
</evidence>
<dbReference type="PANTHER" id="PTHR12211:SF0">
    <property type="entry name" value="ENDOPLASMIC RETICULUM RESIDENT PROTEIN 29"/>
    <property type="match status" value="1"/>
</dbReference>
<evidence type="ECO:0000256" key="2">
    <source>
        <dbReference type="SAM" id="SignalP"/>
    </source>
</evidence>
<dbReference type="InterPro" id="IPR016855">
    <property type="entry name" value="ERp29"/>
</dbReference>
<feature type="domain" description="Endoplasmic reticulum resident protein 29 C-terminal" evidence="3">
    <location>
        <begin position="144"/>
        <end position="234"/>
    </location>
</feature>
<feature type="signal peptide" evidence="2">
    <location>
        <begin position="1"/>
        <end position="22"/>
    </location>
</feature>
<feature type="chain" id="PRO_5046496511" description="Endoplasmic reticulum resident protein 29" evidence="2">
    <location>
        <begin position="23"/>
        <end position="243"/>
    </location>
</feature>
<dbReference type="PANTHER" id="PTHR12211">
    <property type="entry name" value="ENDOPLASMIC RETICULUM PROTEIN ERP29"/>
    <property type="match status" value="1"/>
</dbReference>
<evidence type="ECO:0000259" key="3">
    <source>
        <dbReference type="Pfam" id="PF07749"/>
    </source>
</evidence>
<proteinExistence type="predicted"/>
<sequence>MARVRALFGSLVGAASVLVASGAAGAVKLDNYTFDKVLAIPGHNFLVKFDKSYPYGELEDEFKLLCKLAYGVPQFMPAEVPIQEYGDKENEDLRERFGISKDDFPTYYLFNDANKKGLKHSGSKTADHIALWLRKNGVKMPSVGTIDELDALAQQFLKGGLKDETITAAKQLAESQFPTDKKAPTYAKIMQKVKDKGIGYISNELARVSKLMEGTLTPEKAAEMGDKVKILNVFKEHTGKDEL</sequence>
<dbReference type="InterPro" id="IPR036356">
    <property type="entry name" value="ERp29_C_sf"/>
</dbReference>
<protein>
    <recommendedName>
        <fullName evidence="7">Endoplasmic reticulum resident protein 29</fullName>
    </recommendedName>
</protein>
<comment type="caution">
    <text evidence="5">The sequence shown here is derived from an EMBL/GenBank/DDBJ whole genome shotgun (WGS) entry which is preliminary data.</text>
</comment>
<dbReference type="SUPFAM" id="SSF52833">
    <property type="entry name" value="Thioredoxin-like"/>
    <property type="match status" value="1"/>
</dbReference>
<keyword evidence="2" id="KW-0732">Signal</keyword>
<evidence type="ECO:0000256" key="1">
    <source>
        <dbReference type="ARBA" id="ARBA00022824"/>
    </source>
</evidence>
<dbReference type="Gene3D" id="1.20.1150.12">
    <property type="entry name" value="Endoplasmic reticulum resident protein 29, C-terminal domain"/>
    <property type="match status" value="1"/>
</dbReference>
<evidence type="ECO:0000259" key="4">
    <source>
        <dbReference type="Pfam" id="PF07912"/>
    </source>
</evidence>
<dbReference type="SUPFAM" id="SSF47933">
    <property type="entry name" value="ERP29 C domain-like"/>
    <property type="match status" value="1"/>
</dbReference>
<gene>
    <name evidence="5" type="ORF">PCOR1329_LOCUS45212</name>
</gene>